<feature type="region of interest" description="Disordered" evidence="1">
    <location>
        <begin position="1"/>
        <end position="21"/>
    </location>
</feature>
<dbReference type="InterPro" id="IPR055754">
    <property type="entry name" value="DUF7330"/>
</dbReference>
<dbReference type="VEuPathDB" id="FungiDB:BD410DRAFT_93121"/>
<feature type="region of interest" description="Disordered" evidence="1">
    <location>
        <begin position="54"/>
        <end position="88"/>
    </location>
</feature>
<dbReference type="OrthoDB" id="5289249at2759"/>
<dbReference type="Proteomes" id="UP000294933">
    <property type="component" value="Unassembled WGS sequence"/>
</dbReference>
<sequence>MHWRFALNRQTHHPQRSEHTLHSDCRILQRCPHLKAMIVENSQAGEVTEGHAKMPTELPPAYATSSSTHQSPSASQYSQPPSLPRQNNLHIKRTAGPLKGTWIINPNLKLPEAVLTPLRWPEKRKNLQLVSESGAINAEVWIVGKERSGEAASGVDRDKNVWPATVNVMGKNGAVKVRMNGDENHPFELTVKSHCGKVTIGLPRTFVGPLTVATVAGPLCLVGSVKAQVATFSEVKNTFKGFIGDLELSGFGNGDWEGSSLDVDCQDGSVNIYYLDELDKRKAAKMYQPHFWARMFRKDTQPSPNVMSVQ</sequence>
<dbReference type="AlphaFoldDB" id="A0A4Y7QA46"/>
<evidence type="ECO:0000313" key="3">
    <source>
        <dbReference type="EMBL" id="TDL24527.1"/>
    </source>
</evidence>
<protein>
    <recommendedName>
        <fullName evidence="2">DUF7330 domain-containing protein</fullName>
    </recommendedName>
</protein>
<feature type="domain" description="DUF7330" evidence="2">
    <location>
        <begin position="87"/>
        <end position="277"/>
    </location>
</feature>
<name>A0A4Y7QA46_9AGAM</name>
<reference evidence="3 4" key="1">
    <citation type="submission" date="2018-06" db="EMBL/GenBank/DDBJ databases">
        <title>A transcriptomic atlas of mushroom development highlights an independent origin of complex multicellularity.</title>
        <authorList>
            <consortium name="DOE Joint Genome Institute"/>
            <person name="Krizsan K."/>
            <person name="Almasi E."/>
            <person name="Merenyi Z."/>
            <person name="Sahu N."/>
            <person name="Viragh M."/>
            <person name="Koszo T."/>
            <person name="Mondo S."/>
            <person name="Kiss B."/>
            <person name="Balint B."/>
            <person name="Kues U."/>
            <person name="Barry K."/>
            <person name="Hegedus J.C."/>
            <person name="Henrissat B."/>
            <person name="Johnson J."/>
            <person name="Lipzen A."/>
            <person name="Ohm R."/>
            <person name="Nagy I."/>
            <person name="Pangilinan J."/>
            <person name="Yan J."/>
            <person name="Xiong Y."/>
            <person name="Grigoriev I.V."/>
            <person name="Hibbett D.S."/>
            <person name="Nagy L.G."/>
        </authorList>
    </citation>
    <scope>NUCLEOTIDE SEQUENCE [LARGE SCALE GENOMIC DNA]</scope>
    <source>
        <strain evidence="3 4">SZMC22713</strain>
    </source>
</reference>
<evidence type="ECO:0000259" key="2">
    <source>
        <dbReference type="Pfam" id="PF24016"/>
    </source>
</evidence>
<keyword evidence="4" id="KW-1185">Reference proteome</keyword>
<evidence type="ECO:0000313" key="4">
    <source>
        <dbReference type="Proteomes" id="UP000294933"/>
    </source>
</evidence>
<dbReference type="STRING" id="50990.A0A4Y7QA46"/>
<organism evidence="3 4">
    <name type="scientific">Rickenella mellea</name>
    <dbReference type="NCBI Taxonomy" id="50990"/>
    <lineage>
        <taxon>Eukaryota</taxon>
        <taxon>Fungi</taxon>
        <taxon>Dikarya</taxon>
        <taxon>Basidiomycota</taxon>
        <taxon>Agaricomycotina</taxon>
        <taxon>Agaricomycetes</taxon>
        <taxon>Hymenochaetales</taxon>
        <taxon>Rickenellaceae</taxon>
        <taxon>Rickenella</taxon>
    </lineage>
</organism>
<accession>A0A4Y7QA46</accession>
<dbReference type="Pfam" id="PF24016">
    <property type="entry name" value="DUF7330"/>
    <property type="match status" value="1"/>
</dbReference>
<gene>
    <name evidence="3" type="ORF">BD410DRAFT_93121</name>
</gene>
<evidence type="ECO:0000256" key="1">
    <source>
        <dbReference type="SAM" id="MobiDB-lite"/>
    </source>
</evidence>
<dbReference type="EMBL" id="ML170166">
    <property type="protein sequence ID" value="TDL24527.1"/>
    <property type="molecule type" value="Genomic_DNA"/>
</dbReference>
<proteinExistence type="predicted"/>
<feature type="compositionally biased region" description="Low complexity" evidence="1">
    <location>
        <begin position="62"/>
        <end position="80"/>
    </location>
</feature>